<dbReference type="PANTHER" id="PTHR38011">
    <property type="entry name" value="DIHYDROFOLATE REDUCTASE FAMILY PROTEIN (AFU_ORTHOLOGUE AFUA_8G06820)"/>
    <property type="match status" value="1"/>
</dbReference>
<evidence type="ECO:0000313" key="11">
    <source>
        <dbReference type="EMBL" id="KAE8384748.1"/>
    </source>
</evidence>
<dbReference type="SUPFAM" id="SSF53597">
    <property type="entry name" value="Dihydrofolate reductase-like"/>
    <property type="match status" value="1"/>
</dbReference>
<feature type="domain" description="Bacterial bifunctional deaminase-reductase C-terminal" evidence="10">
    <location>
        <begin position="10"/>
        <end position="181"/>
    </location>
</feature>
<keyword evidence="5" id="KW-0686">Riboflavin biosynthesis</keyword>
<dbReference type="GO" id="GO:0008703">
    <property type="term" value="F:5-amino-6-(5-phosphoribosylamino)uracil reductase activity"/>
    <property type="evidence" value="ECO:0007669"/>
    <property type="project" value="InterPro"/>
</dbReference>
<comment type="function">
    <text evidence="1">Catalyzes an early step in riboflavin biosynthesis, the NADPH-dependent reduction of the ribose side chain of 2,5-diamino-6-ribosylamino-4(3H)-pyrimidinone 5'-phosphate, yielding 2,5-diamino-6-ribitylamino-4(3H)-pyrimidinone 5'-phosphate.</text>
</comment>
<proteinExistence type="inferred from homology"/>
<evidence type="ECO:0000256" key="1">
    <source>
        <dbReference type="ARBA" id="ARBA00003555"/>
    </source>
</evidence>
<protein>
    <recommendedName>
        <fullName evidence="4">2,5-diamino-6-ribosylamino-4(3H)-pyrimidinone 5'-phosphate reductase</fullName>
        <ecNumber evidence="3">1.1.1.302</ecNumber>
    </recommendedName>
    <alternativeName>
        <fullName evidence="7">2,5-diamino-6-(5-phospho-D-ribosylamino)pyrimidin-4(3H)-one reductase</fullName>
    </alternativeName>
    <alternativeName>
        <fullName evidence="6">2,5-diamino-6-ribitylamino-4(3H)-pyrimidinone 5'-phosphate synthase</fullName>
    </alternativeName>
</protein>
<dbReference type="GO" id="GO:0009231">
    <property type="term" value="P:riboflavin biosynthetic process"/>
    <property type="evidence" value="ECO:0007669"/>
    <property type="project" value="UniProtKB-KW"/>
</dbReference>
<dbReference type="Gene3D" id="3.40.430.10">
    <property type="entry name" value="Dihydrofolate Reductase, subunit A"/>
    <property type="match status" value="1"/>
</dbReference>
<comment type="catalytic activity">
    <reaction evidence="9">
        <text>2,5-diamino-6-(1-D-ribitylamino)pyrimidin-4(3H)-one 5'-phosphate + NADP(+) = 2,5-diamino-6-(1-D-ribosylamino)pyrimidin-4(3H)-one 5'-phosphate + NADPH + H(+)</text>
        <dbReference type="Rhea" id="RHEA:27278"/>
        <dbReference type="ChEBI" id="CHEBI:15378"/>
        <dbReference type="ChEBI" id="CHEBI:57783"/>
        <dbReference type="ChEBI" id="CHEBI:58349"/>
        <dbReference type="ChEBI" id="CHEBI:58890"/>
        <dbReference type="ChEBI" id="CHEBI:59545"/>
        <dbReference type="EC" id="1.1.1.302"/>
    </reaction>
</comment>
<dbReference type="EMBL" id="ML735357">
    <property type="protein sequence ID" value="KAE8384748.1"/>
    <property type="molecule type" value="Genomic_DNA"/>
</dbReference>
<evidence type="ECO:0000256" key="8">
    <source>
        <dbReference type="ARBA" id="ARBA00047550"/>
    </source>
</evidence>
<comment type="similarity">
    <text evidence="2">Belongs to the HTP reductase family.</text>
</comment>
<gene>
    <name evidence="11" type="ORF">BDV23DRAFT_191358</name>
</gene>
<evidence type="ECO:0000256" key="9">
    <source>
        <dbReference type="ARBA" id="ARBA00049020"/>
    </source>
</evidence>
<dbReference type="InterPro" id="IPR050765">
    <property type="entry name" value="Riboflavin_Biosynth_HTPR"/>
</dbReference>
<dbReference type="InterPro" id="IPR002734">
    <property type="entry name" value="RibDG_C"/>
</dbReference>
<dbReference type="PANTHER" id="PTHR38011:SF11">
    <property type="entry name" value="2,5-DIAMINO-6-RIBOSYLAMINO-4(3H)-PYRIMIDINONE 5'-PHOSPHATE REDUCTASE"/>
    <property type="match status" value="1"/>
</dbReference>
<dbReference type="Pfam" id="PF01872">
    <property type="entry name" value="RibD_C"/>
    <property type="match status" value="1"/>
</dbReference>
<dbReference type="Proteomes" id="UP000326877">
    <property type="component" value="Unassembled WGS sequence"/>
</dbReference>
<evidence type="ECO:0000256" key="2">
    <source>
        <dbReference type="ARBA" id="ARBA00009723"/>
    </source>
</evidence>
<evidence type="ECO:0000256" key="3">
    <source>
        <dbReference type="ARBA" id="ARBA00012851"/>
    </source>
</evidence>
<organism evidence="11">
    <name type="scientific">Petromyces alliaceus</name>
    <name type="common">Aspergillus alliaceus</name>
    <dbReference type="NCBI Taxonomy" id="209559"/>
    <lineage>
        <taxon>Eukaryota</taxon>
        <taxon>Fungi</taxon>
        <taxon>Dikarya</taxon>
        <taxon>Ascomycota</taxon>
        <taxon>Pezizomycotina</taxon>
        <taxon>Eurotiomycetes</taxon>
        <taxon>Eurotiomycetidae</taxon>
        <taxon>Eurotiales</taxon>
        <taxon>Aspergillaceae</taxon>
        <taxon>Aspergillus</taxon>
        <taxon>Aspergillus subgen. Circumdati</taxon>
    </lineage>
</organism>
<evidence type="ECO:0000256" key="6">
    <source>
        <dbReference type="ARBA" id="ARBA00030073"/>
    </source>
</evidence>
<evidence type="ECO:0000256" key="5">
    <source>
        <dbReference type="ARBA" id="ARBA00022619"/>
    </source>
</evidence>
<comment type="catalytic activity">
    <reaction evidence="8">
        <text>2,5-diamino-6-(1-D-ribitylamino)pyrimidin-4(3H)-one 5'-phosphate + NAD(+) = 2,5-diamino-6-(1-D-ribosylamino)pyrimidin-4(3H)-one 5'-phosphate + NADH + H(+)</text>
        <dbReference type="Rhea" id="RHEA:27274"/>
        <dbReference type="ChEBI" id="CHEBI:15378"/>
        <dbReference type="ChEBI" id="CHEBI:57540"/>
        <dbReference type="ChEBI" id="CHEBI:57945"/>
        <dbReference type="ChEBI" id="CHEBI:58890"/>
        <dbReference type="ChEBI" id="CHEBI:59545"/>
        <dbReference type="EC" id="1.1.1.302"/>
    </reaction>
</comment>
<dbReference type="OrthoDB" id="3192019at2759"/>
<dbReference type="AlphaFoldDB" id="A0A5N7BT32"/>
<evidence type="ECO:0000256" key="4">
    <source>
        <dbReference type="ARBA" id="ARBA00015035"/>
    </source>
</evidence>
<sequence>MSSRTFKTRAFIATSIDGYIARHNDDVTWLTNPPKNIHHIPPTFPRTVDNMKEHMSRVDCMIMGRRTYEYCISLPEWPYSAKQTFVLSKTMTPGILVKNNVKVEVVGSTEAAGALFEREGVGLVYIDGGKVITDFLRKGWVDEMVITTAPVLIGAGVRLFGELGHDVRFTLVGVDIIEDGMISTHYAVVRKDEE</sequence>
<evidence type="ECO:0000259" key="10">
    <source>
        <dbReference type="Pfam" id="PF01872"/>
    </source>
</evidence>
<name>A0A5N7BT32_PETAA</name>
<dbReference type="InterPro" id="IPR024072">
    <property type="entry name" value="DHFR-like_dom_sf"/>
</dbReference>
<reference evidence="11" key="1">
    <citation type="submission" date="2019-04" db="EMBL/GenBank/DDBJ databases">
        <title>Friends and foes A comparative genomics studyof 23 Aspergillus species from section Flavi.</title>
        <authorList>
            <consortium name="DOE Joint Genome Institute"/>
            <person name="Kjaerbolling I."/>
            <person name="Vesth T."/>
            <person name="Frisvad J.C."/>
            <person name="Nybo J.L."/>
            <person name="Theobald S."/>
            <person name="Kildgaard S."/>
            <person name="Isbrandt T."/>
            <person name="Kuo A."/>
            <person name="Sato A."/>
            <person name="Lyhne E.K."/>
            <person name="Kogle M.E."/>
            <person name="Wiebenga A."/>
            <person name="Kun R.S."/>
            <person name="Lubbers R.J."/>
            <person name="Makela M.R."/>
            <person name="Barry K."/>
            <person name="Chovatia M."/>
            <person name="Clum A."/>
            <person name="Daum C."/>
            <person name="Haridas S."/>
            <person name="He G."/>
            <person name="LaButti K."/>
            <person name="Lipzen A."/>
            <person name="Mondo S."/>
            <person name="Riley R."/>
            <person name="Salamov A."/>
            <person name="Simmons B.A."/>
            <person name="Magnuson J.K."/>
            <person name="Henrissat B."/>
            <person name="Mortensen U.H."/>
            <person name="Larsen T.O."/>
            <person name="Devries R.P."/>
            <person name="Grigoriev I.V."/>
            <person name="Machida M."/>
            <person name="Baker S.E."/>
            <person name="Andersen M.R."/>
        </authorList>
    </citation>
    <scope>NUCLEOTIDE SEQUENCE [LARGE SCALE GENOMIC DNA]</scope>
    <source>
        <strain evidence="11">IBT 14317</strain>
    </source>
</reference>
<dbReference type="EC" id="1.1.1.302" evidence="3"/>
<evidence type="ECO:0000256" key="7">
    <source>
        <dbReference type="ARBA" id="ARBA00031630"/>
    </source>
</evidence>
<accession>A0A5N7BT32</accession>